<gene>
    <name evidence="1" type="ORF">GCM10023187_55790</name>
</gene>
<protein>
    <submittedName>
        <fullName evidence="1">Uncharacterized protein</fullName>
    </submittedName>
</protein>
<evidence type="ECO:0000313" key="1">
    <source>
        <dbReference type="EMBL" id="GAA4420489.1"/>
    </source>
</evidence>
<dbReference type="EMBL" id="BAABHB010000021">
    <property type="protein sequence ID" value="GAA4420489.1"/>
    <property type="molecule type" value="Genomic_DNA"/>
</dbReference>
<comment type="caution">
    <text evidence="1">The sequence shown here is derived from an EMBL/GenBank/DDBJ whole genome shotgun (WGS) entry which is preliminary data.</text>
</comment>
<organism evidence="1 2">
    <name type="scientific">Nibrella viscosa</name>
    <dbReference type="NCBI Taxonomy" id="1084524"/>
    <lineage>
        <taxon>Bacteria</taxon>
        <taxon>Pseudomonadati</taxon>
        <taxon>Bacteroidota</taxon>
        <taxon>Cytophagia</taxon>
        <taxon>Cytophagales</taxon>
        <taxon>Spirosomataceae</taxon>
        <taxon>Nibrella</taxon>
    </lineage>
</organism>
<evidence type="ECO:0000313" key="2">
    <source>
        <dbReference type="Proteomes" id="UP001500936"/>
    </source>
</evidence>
<dbReference type="Proteomes" id="UP001500936">
    <property type="component" value="Unassembled WGS sequence"/>
</dbReference>
<proteinExistence type="predicted"/>
<keyword evidence="2" id="KW-1185">Reference proteome</keyword>
<sequence length="70" mass="7119">MGLVPVGANTGFSLVVNEEGADVVDAEGTCAGAPLYNNISKSTSKNGILAILANDWYAKSVSFATLNSAI</sequence>
<name>A0ABP8L1V1_9BACT</name>
<accession>A0ABP8L1V1</accession>
<reference evidence="2" key="1">
    <citation type="journal article" date="2019" name="Int. J. Syst. Evol. Microbiol.">
        <title>The Global Catalogue of Microorganisms (GCM) 10K type strain sequencing project: providing services to taxonomists for standard genome sequencing and annotation.</title>
        <authorList>
            <consortium name="The Broad Institute Genomics Platform"/>
            <consortium name="The Broad Institute Genome Sequencing Center for Infectious Disease"/>
            <person name="Wu L."/>
            <person name="Ma J."/>
        </authorList>
    </citation>
    <scope>NUCLEOTIDE SEQUENCE [LARGE SCALE GENOMIC DNA]</scope>
    <source>
        <strain evidence="2">JCM 17925</strain>
    </source>
</reference>